<accession>A0A3P7M149</accession>
<proteinExistence type="predicted"/>
<reference evidence="1 2" key="1">
    <citation type="submission" date="2018-11" db="EMBL/GenBank/DDBJ databases">
        <authorList>
            <consortium name="Pathogen Informatics"/>
        </authorList>
    </citation>
    <scope>NUCLEOTIDE SEQUENCE [LARGE SCALE GENOMIC DNA]</scope>
</reference>
<dbReference type="EMBL" id="UYYB01135016">
    <property type="protein sequence ID" value="VDM84978.1"/>
    <property type="molecule type" value="Genomic_DNA"/>
</dbReference>
<evidence type="ECO:0008006" key="3">
    <source>
        <dbReference type="Google" id="ProtNLM"/>
    </source>
</evidence>
<name>A0A3P7M149_STRVU</name>
<organism evidence="1 2">
    <name type="scientific">Strongylus vulgaris</name>
    <name type="common">Blood worm</name>
    <dbReference type="NCBI Taxonomy" id="40348"/>
    <lineage>
        <taxon>Eukaryota</taxon>
        <taxon>Metazoa</taxon>
        <taxon>Ecdysozoa</taxon>
        <taxon>Nematoda</taxon>
        <taxon>Chromadorea</taxon>
        <taxon>Rhabditida</taxon>
        <taxon>Rhabditina</taxon>
        <taxon>Rhabditomorpha</taxon>
        <taxon>Strongyloidea</taxon>
        <taxon>Strongylidae</taxon>
        <taxon>Strongylus</taxon>
    </lineage>
</organism>
<evidence type="ECO:0000313" key="2">
    <source>
        <dbReference type="Proteomes" id="UP000270094"/>
    </source>
</evidence>
<dbReference type="OrthoDB" id="10054666at2759"/>
<dbReference type="Proteomes" id="UP000270094">
    <property type="component" value="Unassembled WGS sequence"/>
</dbReference>
<sequence>MLLFQIFFERLGEIEEKDQAHVSPPLKFTLDALRGNLNSSESIFKNYRSGGHKILMLFTDGLDEWPHAVLDQEFKNQDGDVVRKWSSYNR</sequence>
<protein>
    <recommendedName>
        <fullName evidence="3">VWFA domain-containing protein</fullName>
    </recommendedName>
</protein>
<evidence type="ECO:0000313" key="1">
    <source>
        <dbReference type="EMBL" id="VDM84978.1"/>
    </source>
</evidence>
<dbReference type="AlphaFoldDB" id="A0A3P7M149"/>
<keyword evidence="2" id="KW-1185">Reference proteome</keyword>
<gene>
    <name evidence="1" type="ORF">SVUK_LOCUS19976</name>
</gene>